<reference evidence="2" key="5">
    <citation type="submission" date="2025-09" db="UniProtKB">
        <authorList>
            <consortium name="Ensembl"/>
        </authorList>
    </citation>
    <scope>IDENTIFICATION</scope>
</reference>
<proteinExistence type="predicted"/>
<sequence length="165" mass="19200">MYKCRLLCFLSVCGRAKEMRVQLGSLLHKPKAISEPESVAVKQQKLPWTSRSVTSGVTTFRAFLCSEFSEENLEFWLACEDYRSTRTSAELANKAQRIYREFITVQAPKEVNLDSTTREKVTRNLEEPSAFCFQLAQERIRSLMENDSFPRFLKSEFFLELIKHV</sequence>
<dbReference type="OMA" id="PSQSCFN"/>
<dbReference type="Pfam" id="PF00615">
    <property type="entry name" value="RGS"/>
    <property type="match status" value="1"/>
</dbReference>
<dbReference type="AlphaFoldDB" id="A0A4W3GQ84"/>
<reference evidence="2" key="4">
    <citation type="submission" date="2025-08" db="UniProtKB">
        <authorList>
            <consortium name="Ensembl"/>
        </authorList>
    </citation>
    <scope>IDENTIFICATION</scope>
</reference>
<evidence type="ECO:0000313" key="2">
    <source>
        <dbReference type="Ensembl" id="ENSCMIP00000000264.1"/>
    </source>
</evidence>
<feature type="domain" description="RGS" evidence="1">
    <location>
        <begin position="56"/>
        <end position="162"/>
    </location>
</feature>
<reference evidence="3" key="3">
    <citation type="journal article" date="2014" name="Nature">
        <title>Elephant shark genome provides unique insights into gnathostome evolution.</title>
        <authorList>
            <consortium name="International Elephant Shark Genome Sequencing Consortium"/>
            <person name="Venkatesh B."/>
            <person name="Lee A.P."/>
            <person name="Ravi V."/>
            <person name="Maurya A.K."/>
            <person name="Lian M.M."/>
            <person name="Swann J.B."/>
            <person name="Ohta Y."/>
            <person name="Flajnik M.F."/>
            <person name="Sutoh Y."/>
            <person name="Kasahara M."/>
            <person name="Hoon S."/>
            <person name="Gangu V."/>
            <person name="Roy S.W."/>
            <person name="Irimia M."/>
            <person name="Korzh V."/>
            <person name="Kondrychyn I."/>
            <person name="Lim Z.W."/>
            <person name="Tay B.H."/>
            <person name="Tohari S."/>
            <person name="Kong K.W."/>
            <person name="Ho S."/>
            <person name="Lorente-Galdos B."/>
            <person name="Quilez J."/>
            <person name="Marques-Bonet T."/>
            <person name="Raney B.J."/>
            <person name="Ingham P.W."/>
            <person name="Tay A."/>
            <person name="Hillier L.W."/>
            <person name="Minx P."/>
            <person name="Boehm T."/>
            <person name="Wilson R.K."/>
            <person name="Brenner S."/>
            <person name="Warren W.C."/>
        </authorList>
    </citation>
    <scope>NUCLEOTIDE SEQUENCE [LARGE SCALE GENOMIC DNA]</scope>
</reference>
<dbReference type="PANTHER" id="PTHR10845">
    <property type="entry name" value="REGULATOR OF G PROTEIN SIGNALING"/>
    <property type="match status" value="1"/>
</dbReference>
<dbReference type="SUPFAM" id="SSF48097">
    <property type="entry name" value="Regulator of G-protein signaling, RGS"/>
    <property type="match status" value="1"/>
</dbReference>
<dbReference type="PANTHER" id="PTHR10845:SF274">
    <property type="entry name" value="REGULATOR OF G-PROTEIN SIGNALING 5-LIKE"/>
    <property type="match status" value="1"/>
</dbReference>
<dbReference type="Ensembl" id="ENSCMIT00000000298.1">
    <property type="protein sequence ID" value="ENSCMIP00000000264.1"/>
    <property type="gene ID" value="ENSCMIG00000000200.1"/>
</dbReference>
<evidence type="ECO:0000259" key="1">
    <source>
        <dbReference type="PROSITE" id="PS50132"/>
    </source>
</evidence>
<dbReference type="GeneTree" id="ENSGT00940000154304"/>
<dbReference type="FunFam" id="1.10.167.10:FF:000001">
    <property type="entry name" value="Putative regulator of g-protein signaling 12"/>
    <property type="match status" value="1"/>
</dbReference>
<dbReference type="InParanoid" id="A0A4W3GQ84"/>
<reference evidence="3" key="1">
    <citation type="journal article" date="2006" name="Science">
        <title>Ancient noncoding elements conserved in the human genome.</title>
        <authorList>
            <person name="Venkatesh B."/>
            <person name="Kirkness E.F."/>
            <person name="Loh Y.H."/>
            <person name="Halpern A.L."/>
            <person name="Lee A.P."/>
            <person name="Johnson J."/>
            <person name="Dandona N."/>
            <person name="Viswanathan L.D."/>
            <person name="Tay A."/>
            <person name="Venter J.C."/>
            <person name="Strausberg R.L."/>
            <person name="Brenner S."/>
        </authorList>
    </citation>
    <scope>NUCLEOTIDE SEQUENCE [LARGE SCALE GENOMIC DNA]</scope>
</reference>
<dbReference type="PRINTS" id="PR01301">
    <property type="entry name" value="RGSPROTEIN"/>
</dbReference>
<organism evidence="2 3">
    <name type="scientific">Callorhinchus milii</name>
    <name type="common">Ghost shark</name>
    <dbReference type="NCBI Taxonomy" id="7868"/>
    <lineage>
        <taxon>Eukaryota</taxon>
        <taxon>Metazoa</taxon>
        <taxon>Chordata</taxon>
        <taxon>Craniata</taxon>
        <taxon>Vertebrata</taxon>
        <taxon>Chondrichthyes</taxon>
        <taxon>Holocephali</taxon>
        <taxon>Chimaeriformes</taxon>
        <taxon>Callorhinchidae</taxon>
        <taxon>Callorhinchus</taxon>
    </lineage>
</organism>
<dbReference type="PROSITE" id="PS50132">
    <property type="entry name" value="RGS"/>
    <property type="match status" value="1"/>
</dbReference>
<keyword evidence="3" id="KW-1185">Reference proteome</keyword>
<dbReference type="InterPro" id="IPR044926">
    <property type="entry name" value="RGS_subdomain_2"/>
</dbReference>
<name>A0A4W3GQ84_CALMI</name>
<dbReference type="Proteomes" id="UP000314986">
    <property type="component" value="Unassembled WGS sequence"/>
</dbReference>
<reference evidence="3" key="2">
    <citation type="journal article" date="2007" name="PLoS Biol.">
        <title>Survey sequencing and comparative analysis of the elephant shark (Callorhinchus milii) genome.</title>
        <authorList>
            <person name="Venkatesh B."/>
            <person name="Kirkness E.F."/>
            <person name="Loh Y.H."/>
            <person name="Halpern A.L."/>
            <person name="Lee A.P."/>
            <person name="Johnson J."/>
            <person name="Dandona N."/>
            <person name="Viswanathan L.D."/>
            <person name="Tay A."/>
            <person name="Venter J.C."/>
            <person name="Strausberg R.L."/>
            <person name="Brenner S."/>
        </authorList>
    </citation>
    <scope>NUCLEOTIDE SEQUENCE [LARGE SCALE GENOMIC DNA]</scope>
</reference>
<dbReference type="Gene3D" id="1.10.167.10">
    <property type="entry name" value="Regulator of G-protein Signalling 4, domain 2"/>
    <property type="match status" value="1"/>
</dbReference>
<evidence type="ECO:0000313" key="3">
    <source>
        <dbReference type="Proteomes" id="UP000314986"/>
    </source>
</evidence>
<dbReference type="InterPro" id="IPR036305">
    <property type="entry name" value="RGS_sf"/>
</dbReference>
<dbReference type="STRING" id="7868.ENSCMIP00000000264"/>
<dbReference type="SMART" id="SM00315">
    <property type="entry name" value="RGS"/>
    <property type="match status" value="1"/>
</dbReference>
<protein>
    <recommendedName>
        <fullName evidence="1">RGS domain-containing protein</fullName>
    </recommendedName>
</protein>
<dbReference type="InterPro" id="IPR016137">
    <property type="entry name" value="RGS"/>
</dbReference>
<accession>A0A4W3GQ84</accession>